<proteinExistence type="predicted"/>
<feature type="transmembrane region" description="Helical" evidence="1">
    <location>
        <begin position="33"/>
        <end position="51"/>
    </location>
</feature>
<accession>A0A8S5RF30</accession>
<reference evidence="2" key="1">
    <citation type="journal article" date="2021" name="Proc. Natl. Acad. Sci. U.S.A.">
        <title>A Catalog of Tens of Thousands of Viruses from Human Metagenomes Reveals Hidden Associations with Chronic Diseases.</title>
        <authorList>
            <person name="Tisza M.J."/>
            <person name="Buck C.B."/>
        </authorList>
    </citation>
    <scope>NUCLEOTIDE SEQUENCE</scope>
    <source>
        <strain evidence="2">CtyMK1</strain>
    </source>
</reference>
<dbReference type="EMBL" id="BK059098">
    <property type="protein sequence ID" value="DAE29771.1"/>
    <property type="molecule type" value="Genomic_DNA"/>
</dbReference>
<sequence>MSLYSVGSILGFLAIPIIISIIIYVNSKDIKKSLIVFAILVVAIGGFKWLASSLSENSDETENDNIANEEQEAEPVYYDFGDISFQLNQDTNFYTQIDNYTEFNFKNYDKDNNLIEWTDEEKKDYWENMSLDSPFEQVFFQDSMFPDVVSLAKASSVDFVYSTIDEFANAYTNEIDEEYERSDSTIGNTHICTIYYYDDGADSMFLYKDNLYIIFTDASSTDKRTLVKETLDTIRLN</sequence>
<evidence type="ECO:0000313" key="2">
    <source>
        <dbReference type="EMBL" id="DAE29771.1"/>
    </source>
</evidence>
<feature type="transmembrane region" description="Helical" evidence="1">
    <location>
        <begin position="6"/>
        <end position="26"/>
    </location>
</feature>
<protein>
    <submittedName>
        <fullName evidence="2">Uncharacterized protein</fullName>
    </submittedName>
</protein>
<name>A0A8S5RF30_9VIRU</name>
<keyword evidence="1" id="KW-0812">Transmembrane</keyword>
<evidence type="ECO:0000256" key="1">
    <source>
        <dbReference type="SAM" id="Phobius"/>
    </source>
</evidence>
<keyword evidence="1" id="KW-1133">Transmembrane helix</keyword>
<organism evidence="2">
    <name type="scientific">virus sp. ctyMK1</name>
    <dbReference type="NCBI Taxonomy" id="2828002"/>
    <lineage>
        <taxon>Viruses</taxon>
    </lineage>
</organism>
<keyword evidence="1" id="KW-0472">Membrane</keyword>